<name>A0ABM3QWU7_SPIOL</name>
<dbReference type="SUPFAM" id="SSF46938">
    <property type="entry name" value="CRAL/TRIO N-terminal domain"/>
    <property type="match status" value="1"/>
</dbReference>
<comment type="subcellular location">
    <subcellularLocation>
        <location evidence="1">Cell membrane</location>
        <topology evidence="1">Peripheral membrane protein</topology>
    </subcellularLocation>
    <subcellularLocation>
        <location evidence="2">Golgi apparatus membrane</location>
        <topology evidence="2">Peripheral membrane protein</topology>
    </subcellularLocation>
</comment>
<dbReference type="PANTHER" id="PTHR45657">
    <property type="entry name" value="CRAL-TRIO DOMAIN-CONTAINING PROTEIN YKL091C-RELATED"/>
    <property type="match status" value="1"/>
</dbReference>
<dbReference type="GeneID" id="110775413"/>
<dbReference type="InterPro" id="IPR036273">
    <property type="entry name" value="CRAL/TRIO_N_dom_sf"/>
</dbReference>
<dbReference type="PROSITE" id="PS50191">
    <property type="entry name" value="CRAL_TRIO"/>
    <property type="match status" value="1"/>
</dbReference>
<proteinExistence type="inferred from homology"/>
<dbReference type="Pfam" id="PF00650">
    <property type="entry name" value="CRAL_TRIO"/>
    <property type="match status" value="1"/>
</dbReference>
<dbReference type="SUPFAM" id="SSF52087">
    <property type="entry name" value="CRAL/TRIO domain"/>
    <property type="match status" value="1"/>
</dbReference>
<keyword evidence="3" id="KW-0813">Transport</keyword>
<gene>
    <name evidence="8" type="primary">LOC110775413</name>
</gene>
<accession>A0ABM3QWU7</accession>
<sequence>MSSPLKLLHKLGKRVWRSKGNIIIEEEEDHNIDHNNDDDNQAVKMLRESLLQDQVGDDPNDDRHDFHTLLRFLHMRDYDIMKAKDSFIKHLKWREEFGVDAIAKEFKFVEFRDVQRFYPHGFHGRDRSGNPVYIERLGMIDLDGLLQVTTMERLVKHHVYEQEKTSRLRYPACTVAAGKKKKRIGTTTVVVDVKGLGTSSFSKQARYLFLEFQKIDSNYYPDTLNCLFIVNG</sequence>
<reference evidence="8" key="2">
    <citation type="submission" date="2025-08" db="UniProtKB">
        <authorList>
            <consortium name="RefSeq"/>
        </authorList>
    </citation>
    <scope>IDENTIFICATION</scope>
    <source>
        <tissue evidence="8">Leaf</tissue>
    </source>
</reference>
<evidence type="ECO:0000256" key="1">
    <source>
        <dbReference type="ARBA" id="ARBA00004202"/>
    </source>
</evidence>
<dbReference type="InterPro" id="IPR036865">
    <property type="entry name" value="CRAL-TRIO_dom_sf"/>
</dbReference>
<reference evidence="7" key="1">
    <citation type="journal article" date="2021" name="Nat. Commun.">
        <title>Genomic analyses provide insights into spinach domestication and the genetic basis of agronomic traits.</title>
        <authorList>
            <person name="Cai X."/>
            <person name="Sun X."/>
            <person name="Xu C."/>
            <person name="Sun H."/>
            <person name="Wang X."/>
            <person name="Ge C."/>
            <person name="Zhang Z."/>
            <person name="Wang Q."/>
            <person name="Fei Z."/>
            <person name="Jiao C."/>
            <person name="Wang Q."/>
        </authorList>
    </citation>
    <scope>NUCLEOTIDE SEQUENCE [LARGE SCALE GENOMIC DNA]</scope>
    <source>
        <strain evidence="7">cv. Varoflay</strain>
    </source>
</reference>
<keyword evidence="7" id="KW-1185">Reference proteome</keyword>
<evidence type="ECO:0000313" key="8">
    <source>
        <dbReference type="RefSeq" id="XP_056687822.1"/>
    </source>
</evidence>
<organism evidence="7 8">
    <name type="scientific">Spinacia oleracea</name>
    <name type="common">Spinach</name>
    <dbReference type="NCBI Taxonomy" id="3562"/>
    <lineage>
        <taxon>Eukaryota</taxon>
        <taxon>Viridiplantae</taxon>
        <taxon>Streptophyta</taxon>
        <taxon>Embryophyta</taxon>
        <taxon>Tracheophyta</taxon>
        <taxon>Spermatophyta</taxon>
        <taxon>Magnoliopsida</taxon>
        <taxon>eudicotyledons</taxon>
        <taxon>Gunneridae</taxon>
        <taxon>Pentapetalae</taxon>
        <taxon>Caryophyllales</taxon>
        <taxon>Chenopodiaceae</taxon>
        <taxon>Chenopodioideae</taxon>
        <taxon>Anserineae</taxon>
        <taxon>Spinacia</taxon>
    </lineage>
</organism>
<evidence type="ECO:0000256" key="5">
    <source>
        <dbReference type="ARBA" id="ARBA00038020"/>
    </source>
</evidence>
<dbReference type="Gene3D" id="1.10.8.20">
    <property type="entry name" value="N-terminal domain of phosphatidylinositol transfer protein sec14p"/>
    <property type="match status" value="1"/>
</dbReference>
<evidence type="ECO:0000256" key="3">
    <source>
        <dbReference type="ARBA" id="ARBA00022927"/>
    </source>
</evidence>
<protein>
    <submittedName>
        <fullName evidence="8">Phosphatidylinositol/phosphatidylcholine transfer protein SFH11</fullName>
    </submittedName>
</protein>
<dbReference type="Gene3D" id="3.40.525.10">
    <property type="entry name" value="CRAL-TRIO lipid binding domain"/>
    <property type="match status" value="1"/>
</dbReference>
<dbReference type="InterPro" id="IPR051026">
    <property type="entry name" value="PI/PC_transfer"/>
</dbReference>
<evidence type="ECO:0000259" key="6">
    <source>
        <dbReference type="PROSITE" id="PS50191"/>
    </source>
</evidence>
<evidence type="ECO:0000313" key="7">
    <source>
        <dbReference type="Proteomes" id="UP000813463"/>
    </source>
</evidence>
<dbReference type="PANTHER" id="PTHR45657:SF50">
    <property type="entry name" value="PHOSPHATIDYLINOSITOL_PHOSPHATIDYLCHOLINE TRANSFER PROTEIN SFH11"/>
    <property type="match status" value="1"/>
</dbReference>
<feature type="domain" description="CRAL-TRIO" evidence="6">
    <location>
        <begin position="110"/>
        <end position="232"/>
    </location>
</feature>
<dbReference type="RefSeq" id="XP_056687822.1">
    <property type="nucleotide sequence ID" value="XM_056831844.1"/>
</dbReference>
<keyword evidence="4" id="KW-0333">Golgi apparatus</keyword>
<evidence type="ECO:0000256" key="4">
    <source>
        <dbReference type="ARBA" id="ARBA00023034"/>
    </source>
</evidence>
<evidence type="ECO:0000256" key="2">
    <source>
        <dbReference type="ARBA" id="ARBA00004395"/>
    </source>
</evidence>
<dbReference type="Proteomes" id="UP000813463">
    <property type="component" value="Chromosome 6"/>
</dbReference>
<keyword evidence="3" id="KW-0653">Protein transport</keyword>
<dbReference type="InterPro" id="IPR001251">
    <property type="entry name" value="CRAL-TRIO_dom"/>
</dbReference>
<comment type="similarity">
    <text evidence="5">Belongs to the SFH family.</text>
</comment>
<dbReference type="CDD" id="cd00170">
    <property type="entry name" value="SEC14"/>
    <property type="match status" value="1"/>
</dbReference>